<sequence>MVFEIEKDLRTDHRKIDQEEWNHVSSKAGQSNTNWRKGVASRIETISPQRLSVPSMVFVPGPFWASWFSFDNFAECAKTGRQLDVFFSRLLGLHRQAPFMSSLKLRRQIAWEAARLMYSRDVSEYYQAKQKAARRIHKGWVKPADLPSNAEIREQVQVLARLHEGGDHQRHRLLEMRLRAAWWLRQLKEFHPRLIGSVLSGAIRQGSDVDIHVFASNPHRITMKLDEFGVYYELQRKRVHKDGEQRVFTHIHVRDEFPIELTVYHPSLLGYRFRSSITNKAIERASLSQLERLIVLEHNIDPHQQAARLNEMDSCPDRFAVFLSLLVPLENVQQNLRFHPEGDALFHSLQVYGHAKELMPYDEEFVLAALLHDVGKAIDPDDHVLAALESIEGFVSNRTNWLIANHMEAHKIHDRTIGARRRRRLVAHQWYEDLVALGECDRAGRVPGANVESVEEALDYIEQIDEMFGS</sequence>
<comment type="caution">
    <text evidence="2">The sequence shown here is derived from an EMBL/GenBank/DDBJ whole genome shotgun (WGS) entry which is preliminary data.</text>
</comment>
<protein>
    <recommendedName>
        <fullName evidence="1">HD domain-containing protein</fullName>
    </recommendedName>
</protein>
<dbReference type="EMBL" id="ANOF01000072">
    <property type="protein sequence ID" value="EMI27151.1"/>
    <property type="molecule type" value="Genomic_DNA"/>
</dbReference>
<gene>
    <name evidence="2" type="ORF">RESH_02303</name>
</gene>
<feature type="domain" description="HD" evidence="1">
    <location>
        <begin position="347"/>
        <end position="412"/>
    </location>
</feature>
<evidence type="ECO:0000313" key="2">
    <source>
        <dbReference type="EMBL" id="EMI27151.1"/>
    </source>
</evidence>
<name>M5S6Q5_9BACT</name>
<accession>M5S6Q5</accession>
<dbReference type="InterPro" id="IPR006674">
    <property type="entry name" value="HD_domain"/>
</dbReference>
<dbReference type="STRING" id="1263868.RESH_02303"/>
<organism evidence="2 3">
    <name type="scientific">Rhodopirellula europaea SH398</name>
    <dbReference type="NCBI Taxonomy" id="1263868"/>
    <lineage>
        <taxon>Bacteria</taxon>
        <taxon>Pseudomonadati</taxon>
        <taxon>Planctomycetota</taxon>
        <taxon>Planctomycetia</taxon>
        <taxon>Pirellulales</taxon>
        <taxon>Pirellulaceae</taxon>
        <taxon>Rhodopirellula</taxon>
    </lineage>
</organism>
<evidence type="ECO:0000313" key="3">
    <source>
        <dbReference type="Proteomes" id="UP000011996"/>
    </source>
</evidence>
<dbReference type="SUPFAM" id="SSF109604">
    <property type="entry name" value="HD-domain/PDEase-like"/>
    <property type="match status" value="1"/>
</dbReference>
<proteinExistence type="predicted"/>
<reference evidence="2 3" key="1">
    <citation type="journal article" date="2013" name="Mar. Genomics">
        <title>Expression of sulfatases in Rhodopirellula baltica and the diversity of sulfatases in the genus Rhodopirellula.</title>
        <authorList>
            <person name="Wegner C.E."/>
            <person name="Richter-Heitmann T."/>
            <person name="Klindworth A."/>
            <person name="Klockow C."/>
            <person name="Richter M."/>
            <person name="Achstetter T."/>
            <person name="Glockner F.O."/>
            <person name="Harder J."/>
        </authorList>
    </citation>
    <scope>NUCLEOTIDE SEQUENCE [LARGE SCALE GENOMIC DNA]</scope>
    <source>
        <strain evidence="2 3">SH398</strain>
    </source>
</reference>
<dbReference type="Pfam" id="PF01966">
    <property type="entry name" value="HD"/>
    <property type="match status" value="1"/>
</dbReference>
<dbReference type="Proteomes" id="UP000011996">
    <property type="component" value="Unassembled WGS sequence"/>
</dbReference>
<dbReference type="Gene3D" id="1.10.3210.10">
    <property type="entry name" value="Hypothetical protein af1432"/>
    <property type="match status" value="1"/>
</dbReference>
<dbReference type="AlphaFoldDB" id="M5S6Q5"/>
<dbReference type="PATRIC" id="fig|1263868.3.peg.2500"/>
<evidence type="ECO:0000259" key="1">
    <source>
        <dbReference type="Pfam" id="PF01966"/>
    </source>
</evidence>